<dbReference type="AlphaFoldDB" id="A0A370XAV5"/>
<protein>
    <submittedName>
        <fullName evidence="2">Uncharacterized protein</fullName>
    </submittedName>
</protein>
<evidence type="ECO:0000313" key="2">
    <source>
        <dbReference type="EMBL" id="RDS85400.1"/>
    </source>
</evidence>
<keyword evidence="3" id="KW-1185">Reference proteome</keyword>
<proteinExistence type="predicted"/>
<organism evidence="2 3">
    <name type="scientific">Dyella psychrodurans</name>
    <dbReference type="NCBI Taxonomy" id="1927960"/>
    <lineage>
        <taxon>Bacteria</taxon>
        <taxon>Pseudomonadati</taxon>
        <taxon>Pseudomonadota</taxon>
        <taxon>Gammaproteobacteria</taxon>
        <taxon>Lysobacterales</taxon>
        <taxon>Rhodanobacteraceae</taxon>
        <taxon>Dyella</taxon>
    </lineage>
</organism>
<evidence type="ECO:0000256" key="1">
    <source>
        <dbReference type="SAM" id="SignalP"/>
    </source>
</evidence>
<dbReference type="RefSeq" id="WP_115477440.1">
    <property type="nucleotide sequence ID" value="NZ_QRBF01000002.1"/>
</dbReference>
<dbReference type="Proteomes" id="UP000255334">
    <property type="component" value="Unassembled WGS sequence"/>
</dbReference>
<sequence>MKQHSLLLVLLLLPAMAMALPSGPPQVTVHGTVTTSTGEHPAWFTLICTQGNGAALSLQLMLSVDSAPDFPFDAFEGPRAPASYQPSAQLQAGDRRFAPAAVAGWRSGDVDGAFVFGITSAPGNATTATQVAAALGKPGVKLTWIQLSDNIQTPPLSATFAPDDAQSKALKQIAAPCLSSHPGR</sequence>
<feature type="chain" id="PRO_5016927737" evidence="1">
    <location>
        <begin position="20"/>
        <end position="184"/>
    </location>
</feature>
<dbReference type="EMBL" id="QRBF01000002">
    <property type="protein sequence ID" value="RDS85400.1"/>
    <property type="molecule type" value="Genomic_DNA"/>
</dbReference>
<feature type="signal peptide" evidence="1">
    <location>
        <begin position="1"/>
        <end position="19"/>
    </location>
</feature>
<comment type="caution">
    <text evidence="2">The sequence shown here is derived from an EMBL/GenBank/DDBJ whole genome shotgun (WGS) entry which is preliminary data.</text>
</comment>
<name>A0A370XAV5_9GAMM</name>
<keyword evidence="1" id="KW-0732">Signal</keyword>
<dbReference type="OrthoDB" id="5956624at2"/>
<gene>
    <name evidence="2" type="ORF">DWU99_07740</name>
</gene>
<accession>A0A370XAV5</accession>
<evidence type="ECO:0000313" key="3">
    <source>
        <dbReference type="Proteomes" id="UP000255334"/>
    </source>
</evidence>
<reference evidence="2 3" key="1">
    <citation type="submission" date="2018-07" db="EMBL/GenBank/DDBJ databases">
        <title>Dyella monticola sp. nov. and Dyella psychrodurans sp. nov. isolated from monsoon evergreen broad-leaved forest soil of Dinghu Mountain, China.</title>
        <authorList>
            <person name="Gao Z."/>
            <person name="Qiu L."/>
        </authorList>
    </citation>
    <scope>NUCLEOTIDE SEQUENCE [LARGE SCALE GENOMIC DNA]</scope>
    <source>
        <strain evidence="2 3">4MSK11</strain>
    </source>
</reference>